<organism evidence="1 2">
    <name type="scientific">Dongia soli</name>
    <dbReference type="NCBI Taxonomy" id="600628"/>
    <lineage>
        <taxon>Bacteria</taxon>
        <taxon>Pseudomonadati</taxon>
        <taxon>Pseudomonadota</taxon>
        <taxon>Alphaproteobacteria</taxon>
        <taxon>Rhodospirillales</taxon>
        <taxon>Dongiaceae</taxon>
        <taxon>Dongia</taxon>
    </lineage>
</organism>
<dbReference type="Proteomes" id="UP001279642">
    <property type="component" value="Unassembled WGS sequence"/>
</dbReference>
<reference evidence="1 2" key="1">
    <citation type="journal article" date="2016" name="Antonie Van Leeuwenhoek">
        <title>Dongia soli sp. nov., isolated from soil from Dokdo, Korea.</title>
        <authorList>
            <person name="Kim D.U."/>
            <person name="Lee H."/>
            <person name="Kim H."/>
            <person name="Kim S.G."/>
            <person name="Ka J.O."/>
        </authorList>
    </citation>
    <scope>NUCLEOTIDE SEQUENCE [LARGE SCALE GENOMIC DNA]</scope>
    <source>
        <strain evidence="1 2">D78</strain>
    </source>
</reference>
<dbReference type="PROSITE" id="PS51257">
    <property type="entry name" value="PROKAR_LIPOPROTEIN"/>
    <property type="match status" value="1"/>
</dbReference>
<name>A0ABU5EB82_9PROT</name>
<keyword evidence="2" id="KW-1185">Reference proteome</keyword>
<dbReference type="RefSeq" id="WP_320508484.1">
    <property type="nucleotide sequence ID" value="NZ_JAXCLW010000002.1"/>
</dbReference>
<comment type="caution">
    <text evidence="1">The sequence shown here is derived from an EMBL/GenBank/DDBJ whole genome shotgun (WGS) entry which is preliminary data.</text>
</comment>
<accession>A0ABU5EB82</accession>
<sequence length="119" mass="13368">MNRRLWQIALLLGVSLVLVGCTFRDYHAERSRAALENISNKPIAEAIRYLGPPDSTITVSGKTYYSWKHDDGYTTHDSTPEYVPLTCKLSLRVGPDDIVETAVFRGNRGACAFFLDYLP</sequence>
<proteinExistence type="predicted"/>
<evidence type="ECO:0008006" key="3">
    <source>
        <dbReference type="Google" id="ProtNLM"/>
    </source>
</evidence>
<dbReference type="EMBL" id="JAXCLW010000002">
    <property type="protein sequence ID" value="MDY0883448.1"/>
    <property type="molecule type" value="Genomic_DNA"/>
</dbReference>
<protein>
    <recommendedName>
        <fullName evidence="3">Lipoprotein SmpA/OmlA domain-containing protein</fullName>
    </recommendedName>
</protein>
<evidence type="ECO:0000313" key="2">
    <source>
        <dbReference type="Proteomes" id="UP001279642"/>
    </source>
</evidence>
<gene>
    <name evidence="1" type="ORF">SMD27_11385</name>
</gene>
<evidence type="ECO:0000313" key="1">
    <source>
        <dbReference type="EMBL" id="MDY0883448.1"/>
    </source>
</evidence>